<dbReference type="AlphaFoldDB" id="E9CJV3"/>
<dbReference type="HOGENOM" id="CLU_2345087_0_0_6"/>
<evidence type="ECO:0000313" key="2">
    <source>
        <dbReference type="Proteomes" id="UP000013568"/>
    </source>
</evidence>
<evidence type="ECO:0000313" key="1">
    <source>
        <dbReference type="EMBL" id="EFW13161.1"/>
    </source>
</evidence>
<proteinExistence type="predicted"/>
<keyword evidence="2" id="KW-1185">Reference proteome</keyword>
<reference evidence="2" key="1">
    <citation type="journal article" date="2011" name="Genome Biol. Evol.">
        <title>Massive genomic decay in Serratia symbiotica, a recently evolved symbiont of aphids.</title>
        <authorList>
            <person name="Burke G.R."/>
            <person name="Moran N.A."/>
        </authorList>
    </citation>
    <scope>NUCLEOTIDE SEQUENCE [LARGE SCALE GENOMIC DNA]</scope>
    <source>
        <strain evidence="2">Tucson</strain>
    </source>
</reference>
<dbReference type="Proteomes" id="UP000013568">
    <property type="component" value="Unassembled WGS sequence"/>
</dbReference>
<dbReference type="EMBL" id="GL636098">
    <property type="protein sequence ID" value="EFW13161.1"/>
    <property type="molecule type" value="Genomic_DNA"/>
</dbReference>
<protein>
    <submittedName>
        <fullName evidence="1">Uncharacterized protein</fullName>
    </submittedName>
</protein>
<sequence length="97" mass="10646">MQFLQPLGVVDISLATGNIFCVSGINEDHIETCCFKDLKSRQPVNAGGLHGDGRNVTGFEPVRHPMKIACETLKSPDRLGVSIRRYGDNVELSTMDK</sequence>
<organism evidence="1 2">
    <name type="scientific">Serratia symbiotica str. Tucson</name>
    <dbReference type="NCBI Taxonomy" id="914128"/>
    <lineage>
        <taxon>Bacteria</taxon>
        <taxon>Pseudomonadati</taxon>
        <taxon>Pseudomonadota</taxon>
        <taxon>Gammaproteobacteria</taxon>
        <taxon>Enterobacterales</taxon>
        <taxon>Yersiniaceae</taxon>
        <taxon>Serratia</taxon>
        <taxon>Serratia symbiotica</taxon>
    </lineage>
</organism>
<accession>E9CJV3</accession>
<gene>
    <name evidence="1" type="ORF">SSYM_0350</name>
</gene>
<name>E9CJV3_9GAMM</name>